<reference evidence="1" key="1">
    <citation type="submission" date="2008-12" db="EMBL/GenBank/DDBJ databases">
        <title>Identification of alternative splicing events of the Toxoplasma gondii ama1 gene.</title>
        <authorList>
            <person name="Hernandez-de-los-Rios A."/>
            <person name="Arenas-Soto A.F."/>
            <person name="Osorio-Mendez J.F."/>
            <person name="Gutierrez-Escobar A.J."/>
            <person name="Gomez-Marin J.E."/>
        </authorList>
    </citation>
    <scope>NUCLEOTIDE SEQUENCE</scope>
    <source>
        <strain evidence="1">RH</strain>
    </source>
</reference>
<evidence type="ECO:0000313" key="1">
    <source>
        <dbReference type="EMBL" id="ACM44988.1"/>
    </source>
</evidence>
<accession>B9VQX5</accession>
<name>B9VQX5_TOXGO</name>
<organism evidence="1">
    <name type="scientific">Toxoplasma gondii</name>
    <dbReference type="NCBI Taxonomy" id="5811"/>
    <lineage>
        <taxon>Eukaryota</taxon>
        <taxon>Sar</taxon>
        <taxon>Alveolata</taxon>
        <taxon>Apicomplexa</taxon>
        <taxon>Conoidasida</taxon>
        <taxon>Coccidia</taxon>
        <taxon>Eucoccidiorida</taxon>
        <taxon>Eimeriorina</taxon>
        <taxon>Sarcocystidae</taxon>
        <taxon>Toxoplasma</taxon>
    </lineage>
</organism>
<sequence>MQIFAESNVSLLPMNSKQSPKLPQICVLRQPKSSPSTRSGCAELCDPSNKPGHLLPSFISAFAQTRIFARTYHKTTAHPVSCITHLRIS</sequence>
<protein>
    <submittedName>
        <fullName evidence="1">Apical membrane antigen</fullName>
    </submittedName>
</protein>
<gene>
    <name evidence="1" type="primary">ama1</name>
</gene>
<proteinExistence type="evidence at transcript level"/>
<dbReference type="AlphaFoldDB" id="B9VQX5"/>
<dbReference type="EMBL" id="FJ593880">
    <property type="protein sequence ID" value="ACM44988.1"/>
    <property type="molecule type" value="mRNA"/>
</dbReference>